<keyword evidence="2" id="KW-0813">Transport</keyword>
<organism evidence="10 11">
    <name type="scientific">Salinisphaera orenii YIM 95161</name>
    <dbReference type="NCBI Taxonomy" id="1051139"/>
    <lineage>
        <taxon>Bacteria</taxon>
        <taxon>Pseudomonadati</taxon>
        <taxon>Pseudomonadota</taxon>
        <taxon>Gammaproteobacteria</taxon>
        <taxon>Salinisphaerales</taxon>
        <taxon>Salinisphaeraceae</taxon>
        <taxon>Salinisphaera</taxon>
    </lineage>
</organism>
<dbReference type="PANTHER" id="PTHR30574:SF1">
    <property type="entry name" value="SULPHUR TRANSPORT DOMAIN-CONTAINING PROTEIN"/>
    <property type="match status" value="1"/>
</dbReference>
<name>A0A423PGT1_9GAMM</name>
<dbReference type="Proteomes" id="UP000285123">
    <property type="component" value="Unassembled WGS sequence"/>
</dbReference>
<feature type="transmembrane region" description="Helical" evidence="9">
    <location>
        <begin position="12"/>
        <end position="34"/>
    </location>
</feature>
<accession>A0A423PGT1</accession>
<evidence type="ECO:0000313" key="10">
    <source>
        <dbReference type="EMBL" id="ROO24774.1"/>
    </source>
</evidence>
<comment type="similarity">
    <text evidence="8">Belongs to the TsuA/YedE (TC 9.B.102) family.</text>
</comment>
<evidence type="ECO:0000256" key="4">
    <source>
        <dbReference type="ARBA" id="ARBA00022519"/>
    </source>
</evidence>
<feature type="transmembrane region" description="Helical" evidence="9">
    <location>
        <begin position="123"/>
        <end position="144"/>
    </location>
</feature>
<reference evidence="10 11" key="1">
    <citation type="submission" date="2013-10" db="EMBL/GenBank/DDBJ databases">
        <title>Salinisphaera halophila YIM 95161 Genome Sequencing.</title>
        <authorList>
            <person name="Lai Q."/>
            <person name="Li C."/>
            <person name="Shao Z."/>
        </authorList>
    </citation>
    <scope>NUCLEOTIDE SEQUENCE [LARGE SCALE GENOMIC DNA]</scope>
    <source>
        <strain evidence="10 11">YIM 95161</strain>
    </source>
</reference>
<dbReference type="GO" id="GO:0005886">
    <property type="term" value="C:plasma membrane"/>
    <property type="evidence" value="ECO:0007669"/>
    <property type="project" value="UniProtKB-SubCell"/>
</dbReference>
<keyword evidence="7 9" id="KW-0472">Membrane</keyword>
<feature type="transmembrane region" description="Helical" evidence="9">
    <location>
        <begin position="55"/>
        <end position="76"/>
    </location>
</feature>
<dbReference type="RefSeq" id="WP_123592317.1">
    <property type="nucleotide sequence ID" value="NZ_AYKF01000124.1"/>
</dbReference>
<keyword evidence="4" id="KW-0997">Cell inner membrane</keyword>
<dbReference type="OrthoDB" id="9814020at2"/>
<evidence type="ECO:0000256" key="9">
    <source>
        <dbReference type="SAM" id="Phobius"/>
    </source>
</evidence>
<keyword evidence="6 9" id="KW-1133">Transmembrane helix</keyword>
<protein>
    <submittedName>
        <fullName evidence="10">Membrane protein</fullName>
    </submittedName>
</protein>
<evidence type="ECO:0000256" key="5">
    <source>
        <dbReference type="ARBA" id="ARBA00022692"/>
    </source>
</evidence>
<comment type="caution">
    <text evidence="10">The sequence shown here is derived from an EMBL/GenBank/DDBJ whole genome shotgun (WGS) entry which is preliminary data.</text>
</comment>
<keyword evidence="5 9" id="KW-0812">Transmembrane</keyword>
<comment type="subcellular location">
    <subcellularLocation>
        <location evidence="1">Cell inner membrane</location>
        <topology evidence="1">Multi-pass membrane protein</topology>
    </subcellularLocation>
</comment>
<proteinExistence type="inferred from homology"/>
<sequence>MPAPFAAIVDFTPATALAGGLLIGLAALLLLAGIGRIAGISGMVHGLVAGEGGGWRLSFLLGLVAGAGLYVTLWPADLPARQGFPTLMVVVAGLLVGLGTRLGSGCTSGHGVCGIGRLSPRSLAATAVFMATGVIAAVVLRHGLGIGP</sequence>
<dbReference type="EMBL" id="AYKF01000124">
    <property type="protein sequence ID" value="ROO24774.1"/>
    <property type="molecule type" value="Genomic_DNA"/>
</dbReference>
<dbReference type="AlphaFoldDB" id="A0A423PGT1"/>
<evidence type="ECO:0000256" key="8">
    <source>
        <dbReference type="ARBA" id="ARBA00035655"/>
    </source>
</evidence>
<evidence type="ECO:0000256" key="6">
    <source>
        <dbReference type="ARBA" id="ARBA00022989"/>
    </source>
</evidence>
<keyword evidence="3" id="KW-1003">Cell membrane</keyword>
<evidence type="ECO:0000256" key="2">
    <source>
        <dbReference type="ARBA" id="ARBA00022448"/>
    </source>
</evidence>
<evidence type="ECO:0000256" key="7">
    <source>
        <dbReference type="ARBA" id="ARBA00023136"/>
    </source>
</evidence>
<evidence type="ECO:0000256" key="1">
    <source>
        <dbReference type="ARBA" id="ARBA00004429"/>
    </source>
</evidence>
<evidence type="ECO:0000256" key="3">
    <source>
        <dbReference type="ARBA" id="ARBA00022475"/>
    </source>
</evidence>
<feature type="transmembrane region" description="Helical" evidence="9">
    <location>
        <begin position="82"/>
        <end position="102"/>
    </location>
</feature>
<dbReference type="PANTHER" id="PTHR30574">
    <property type="entry name" value="INNER MEMBRANE PROTEIN YEDE"/>
    <property type="match status" value="1"/>
</dbReference>
<dbReference type="InterPro" id="IPR007272">
    <property type="entry name" value="Sulf_transp_TsuA/YedE"/>
</dbReference>
<gene>
    <name evidence="10" type="ORF">SAHL_15515</name>
</gene>
<evidence type="ECO:0000313" key="11">
    <source>
        <dbReference type="Proteomes" id="UP000285123"/>
    </source>
</evidence>